<reference evidence="1 2" key="1">
    <citation type="submission" date="2015-04" db="EMBL/GenBank/DDBJ databases">
        <authorList>
            <person name="Syromyatnikov M.Y."/>
            <person name="Popov V.N."/>
        </authorList>
    </citation>
    <scope>NUCLEOTIDE SEQUENCE [LARGE SCALE GENOMIC DNA]</scope>
</reference>
<evidence type="ECO:0000313" key="1">
    <source>
        <dbReference type="EMBL" id="CRK98987.1"/>
    </source>
</evidence>
<proteinExistence type="predicted"/>
<gene>
    <name evidence="1" type="ORF">CLUMA_CG012470</name>
</gene>
<protein>
    <submittedName>
        <fullName evidence="1">CLUMA_CG012470, isoform A</fullName>
    </submittedName>
</protein>
<keyword evidence="2" id="KW-1185">Reference proteome</keyword>
<evidence type="ECO:0000313" key="2">
    <source>
        <dbReference type="Proteomes" id="UP000183832"/>
    </source>
</evidence>
<accession>A0A1J1IFJ4</accession>
<sequence>MKKEENCHSVYLNGNILFLGFFFPNANNENFWDDADGEREQKEILATITSNIFIKRSWKLKKGKLYQAIFYRFPPFTSRSLKLQSVELSLIKKMKYQWRSKA</sequence>
<name>A0A1J1IFJ4_9DIPT</name>
<dbReference type="Proteomes" id="UP000183832">
    <property type="component" value="Unassembled WGS sequence"/>
</dbReference>
<dbReference type="AlphaFoldDB" id="A0A1J1IFJ4"/>
<dbReference type="EMBL" id="CVRI01000048">
    <property type="protein sequence ID" value="CRK98987.1"/>
    <property type="molecule type" value="Genomic_DNA"/>
</dbReference>
<organism evidence="1 2">
    <name type="scientific">Clunio marinus</name>
    <dbReference type="NCBI Taxonomy" id="568069"/>
    <lineage>
        <taxon>Eukaryota</taxon>
        <taxon>Metazoa</taxon>
        <taxon>Ecdysozoa</taxon>
        <taxon>Arthropoda</taxon>
        <taxon>Hexapoda</taxon>
        <taxon>Insecta</taxon>
        <taxon>Pterygota</taxon>
        <taxon>Neoptera</taxon>
        <taxon>Endopterygota</taxon>
        <taxon>Diptera</taxon>
        <taxon>Nematocera</taxon>
        <taxon>Chironomoidea</taxon>
        <taxon>Chironomidae</taxon>
        <taxon>Clunio</taxon>
    </lineage>
</organism>